<comment type="subcellular location">
    <subcellularLocation>
        <location evidence="1">Endoplasmic reticulum membrane</location>
        <topology evidence="1">Peripheral membrane protein</topology>
    </subcellularLocation>
</comment>
<feature type="compositionally biased region" description="Polar residues" evidence="7">
    <location>
        <begin position="1"/>
        <end position="10"/>
    </location>
</feature>
<comment type="subunit">
    <text evidence="3">Interacts with ERF2.</text>
</comment>
<evidence type="ECO:0000256" key="3">
    <source>
        <dbReference type="ARBA" id="ARBA00011396"/>
    </source>
</evidence>
<accession>A0A8H5H5T3</accession>
<gene>
    <name evidence="9" type="ORF">D9615_006428</name>
</gene>
<organism evidence="9 10">
    <name type="scientific">Tricholomella constricta</name>
    <dbReference type="NCBI Taxonomy" id="117010"/>
    <lineage>
        <taxon>Eukaryota</taxon>
        <taxon>Fungi</taxon>
        <taxon>Dikarya</taxon>
        <taxon>Basidiomycota</taxon>
        <taxon>Agaricomycotina</taxon>
        <taxon>Agaricomycetes</taxon>
        <taxon>Agaricomycetidae</taxon>
        <taxon>Agaricales</taxon>
        <taxon>Tricholomatineae</taxon>
        <taxon>Lyophyllaceae</taxon>
        <taxon>Tricholomella</taxon>
    </lineage>
</organism>
<dbReference type="OrthoDB" id="2190159at2759"/>
<dbReference type="PANTHER" id="PTHR13254:SF0">
    <property type="entry name" value="GOLGIN SUBFAMILY A MEMBER 7_ERF4 DOMAIN-CONTAINING PROTEIN"/>
    <property type="match status" value="1"/>
</dbReference>
<name>A0A8H5H5T3_9AGAR</name>
<protein>
    <recommendedName>
        <fullName evidence="4">Ras modification protein ERF4</fullName>
    </recommendedName>
</protein>
<dbReference type="Pfam" id="PF10256">
    <property type="entry name" value="Erf4"/>
    <property type="match status" value="1"/>
</dbReference>
<comment type="caution">
    <text evidence="9">The sequence shown here is derived from an EMBL/GenBank/DDBJ whole genome shotgun (WGS) entry which is preliminary data.</text>
</comment>
<evidence type="ECO:0000256" key="7">
    <source>
        <dbReference type="SAM" id="MobiDB-lite"/>
    </source>
</evidence>
<evidence type="ECO:0000313" key="10">
    <source>
        <dbReference type="Proteomes" id="UP000565441"/>
    </source>
</evidence>
<dbReference type="GO" id="GO:0006612">
    <property type="term" value="P:protein targeting to membrane"/>
    <property type="evidence" value="ECO:0007669"/>
    <property type="project" value="TreeGrafter"/>
</dbReference>
<evidence type="ECO:0000256" key="6">
    <source>
        <dbReference type="ARBA" id="ARBA00023136"/>
    </source>
</evidence>
<feature type="domain" description="Golgin subfamily A member 7/ERF4" evidence="8">
    <location>
        <begin position="241"/>
        <end position="357"/>
    </location>
</feature>
<feature type="compositionally biased region" description="Low complexity" evidence="7">
    <location>
        <begin position="20"/>
        <end position="31"/>
    </location>
</feature>
<dbReference type="InterPro" id="IPR051371">
    <property type="entry name" value="Ras_palmitoyltransferase"/>
</dbReference>
<dbReference type="Proteomes" id="UP000565441">
    <property type="component" value="Unassembled WGS sequence"/>
</dbReference>
<keyword evidence="5" id="KW-0256">Endoplasmic reticulum</keyword>
<evidence type="ECO:0000313" key="9">
    <source>
        <dbReference type="EMBL" id="KAF5377263.1"/>
    </source>
</evidence>
<sequence>MTSDFTQHQLPSDLAHHVLSEPASSSMRSSSDLIQKDSHPGHGLLDDSLMQENTMVNSEDMHGDIGDERRLSMAAPLATTVSIPPSPIEKNNGYISTDEKDSEVVSDPLRTPPHSGLEAQEVTVVVEDGDITDSAGDNLYSTLEKKPSPAASRRASHLHLDLKPPSPQPWDLIEPPDTDDRKGGPDYYSTLGSRKFQTLQSTTHTRPSIPKSSYYFGPPPSDSAFGTHPVGQIGVHHPREIIRIERDYTGGELVQFAPIYPLELEGRITPTNFLESINAINELLISAHSLRHSVLDNTLAVLSLQLSRLLLSSHYEKASPIEMQRLQHLIDGLNVELYNPVGLNILWPRNVAFLYLEIEYYVSLLN</sequence>
<keyword evidence="6" id="KW-0472">Membrane</keyword>
<dbReference type="InterPro" id="IPR019383">
    <property type="entry name" value="Golgin_A_7/ERF4"/>
</dbReference>
<dbReference type="GO" id="GO:0031211">
    <property type="term" value="C:endoplasmic reticulum palmitoyltransferase complex"/>
    <property type="evidence" value="ECO:0007669"/>
    <property type="project" value="TreeGrafter"/>
</dbReference>
<evidence type="ECO:0000256" key="5">
    <source>
        <dbReference type="ARBA" id="ARBA00022824"/>
    </source>
</evidence>
<keyword evidence="10" id="KW-1185">Reference proteome</keyword>
<dbReference type="AlphaFoldDB" id="A0A8H5H5T3"/>
<feature type="region of interest" description="Disordered" evidence="7">
    <location>
        <begin position="77"/>
        <end position="119"/>
    </location>
</feature>
<dbReference type="GO" id="GO:0005789">
    <property type="term" value="C:endoplasmic reticulum membrane"/>
    <property type="evidence" value="ECO:0007669"/>
    <property type="project" value="UniProtKB-SubCell"/>
</dbReference>
<evidence type="ECO:0000256" key="1">
    <source>
        <dbReference type="ARBA" id="ARBA00004406"/>
    </source>
</evidence>
<feature type="region of interest" description="Disordered" evidence="7">
    <location>
        <begin position="1"/>
        <end position="46"/>
    </location>
</feature>
<dbReference type="PANTHER" id="PTHR13254">
    <property type="entry name" value="GOLGI AUTOANTIGEN, GOLGIN SUBFAMILY A, 7"/>
    <property type="match status" value="1"/>
</dbReference>
<comment type="similarity">
    <text evidence="2">Belongs to the ERF4 family.</text>
</comment>
<evidence type="ECO:0000256" key="2">
    <source>
        <dbReference type="ARBA" id="ARBA00007732"/>
    </source>
</evidence>
<proteinExistence type="inferred from homology"/>
<evidence type="ECO:0000259" key="8">
    <source>
        <dbReference type="Pfam" id="PF10256"/>
    </source>
</evidence>
<feature type="region of interest" description="Disordered" evidence="7">
    <location>
        <begin position="131"/>
        <end position="221"/>
    </location>
</feature>
<evidence type="ECO:0000256" key="4">
    <source>
        <dbReference type="ARBA" id="ARBA00018463"/>
    </source>
</evidence>
<dbReference type="EMBL" id="JAACJP010000024">
    <property type="protein sequence ID" value="KAF5377263.1"/>
    <property type="molecule type" value="Genomic_DNA"/>
</dbReference>
<reference evidence="9 10" key="1">
    <citation type="journal article" date="2020" name="ISME J.">
        <title>Uncovering the hidden diversity of litter-decomposition mechanisms in mushroom-forming fungi.</title>
        <authorList>
            <person name="Floudas D."/>
            <person name="Bentzer J."/>
            <person name="Ahren D."/>
            <person name="Johansson T."/>
            <person name="Persson P."/>
            <person name="Tunlid A."/>
        </authorList>
    </citation>
    <scope>NUCLEOTIDE SEQUENCE [LARGE SCALE GENOMIC DNA]</scope>
    <source>
        <strain evidence="9 10">CBS 661.87</strain>
    </source>
</reference>
<feature type="compositionally biased region" description="Polar residues" evidence="7">
    <location>
        <begin position="190"/>
        <end position="206"/>
    </location>
</feature>